<keyword evidence="1" id="KW-0472">Membrane</keyword>
<keyword evidence="1" id="KW-1133">Transmembrane helix</keyword>
<evidence type="ECO:0000313" key="3">
    <source>
        <dbReference type="Proteomes" id="UP000708208"/>
    </source>
</evidence>
<sequence>MKEHRICCCGARTWTLIIGWLELIGNILALISTRASWKVLAANPSQFGYFSQAEREVYERGLTRIMIITAIQIVLFIFMDIILLHGTYKKNR</sequence>
<dbReference type="OrthoDB" id="2354286at2759"/>
<gene>
    <name evidence="2" type="ORF">AFUS01_LOCUS18786</name>
</gene>
<dbReference type="Proteomes" id="UP000708208">
    <property type="component" value="Unassembled WGS sequence"/>
</dbReference>
<accession>A0A8J2PAY0</accession>
<evidence type="ECO:0000313" key="2">
    <source>
        <dbReference type="EMBL" id="CAG7730116.1"/>
    </source>
</evidence>
<protein>
    <submittedName>
        <fullName evidence="2">Uncharacterized protein</fullName>
    </submittedName>
</protein>
<keyword evidence="1" id="KW-0812">Transmembrane</keyword>
<feature type="non-terminal residue" evidence="2">
    <location>
        <position position="1"/>
    </location>
</feature>
<dbReference type="AlphaFoldDB" id="A0A8J2PAY0"/>
<evidence type="ECO:0000256" key="1">
    <source>
        <dbReference type="SAM" id="Phobius"/>
    </source>
</evidence>
<name>A0A8J2PAY0_9HEXA</name>
<feature type="transmembrane region" description="Helical" evidence="1">
    <location>
        <begin position="12"/>
        <end position="31"/>
    </location>
</feature>
<keyword evidence="3" id="KW-1185">Reference proteome</keyword>
<dbReference type="EMBL" id="CAJVCH010189145">
    <property type="protein sequence ID" value="CAG7730116.1"/>
    <property type="molecule type" value="Genomic_DNA"/>
</dbReference>
<feature type="transmembrane region" description="Helical" evidence="1">
    <location>
        <begin position="65"/>
        <end position="84"/>
    </location>
</feature>
<reference evidence="2" key="1">
    <citation type="submission" date="2021-06" db="EMBL/GenBank/DDBJ databases">
        <authorList>
            <person name="Hodson N. C."/>
            <person name="Mongue J. A."/>
            <person name="Jaron S. K."/>
        </authorList>
    </citation>
    <scope>NUCLEOTIDE SEQUENCE</scope>
</reference>
<comment type="caution">
    <text evidence="2">The sequence shown here is derived from an EMBL/GenBank/DDBJ whole genome shotgun (WGS) entry which is preliminary data.</text>
</comment>
<organism evidence="2 3">
    <name type="scientific">Allacma fusca</name>
    <dbReference type="NCBI Taxonomy" id="39272"/>
    <lineage>
        <taxon>Eukaryota</taxon>
        <taxon>Metazoa</taxon>
        <taxon>Ecdysozoa</taxon>
        <taxon>Arthropoda</taxon>
        <taxon>Hexapoda</taxon>
        <taxon>Collembola</taxon>
        <taxon>Symphypleona</taxon>
        <taxon>Sminthuridae</taxon>
        <taxon>Allacma</taxon>
    </lineage>
</organism>
<proteinExistence type="predicted"/>